<dbReference type="GO" id="GO:0008889">
    <property type="term" value="F:glycerophosphodiester phosphodiesterase activity"/>
    <property type="evidence" value="ECO:0007669"/>
    <property type="project" value="TreeGrafter"/>
</dbReference>
<dbReference type="PANTHER" id="PTHR46320">
    <property type="entry name" value="GLYCEROPHOSPHODIESTER PHOSPHODIESTERASE 1"/>
    <property type="match status" value="1"/>
</dbReference>
<dbReference type="eggNOG" id="COG0584">
    <property type="taxonomic scope" value="Bacteria"/>
</dbReference>
<dbReference type="Proteomes" id="UP000007435">
    <property type="component" value="Chromosome"/>
</dbReference>
<protein>
    <submittedName>
        <fullName evidence="3">Glycerophosphoryl diester phosphodiesterase</fullName>
    </submittedName>
</protein>
<dbReference type="RefSeq" id="WP_013407201.1">
    <property type="nucleotide sequence ID" value="NC_014655.1"/>
</dbReference>
<dbReference type="GO" id="GO:0070291">
    <property type="term" value="P:N-acylethanolamine metabolic process"/>
    <property type="evidence" value="ECO:0007669"/>
    <property type="project" value="TreeGrafter"/>
</dbReference>
<sequence>MRKIFLLGLLLWCSNTYAQKHKLHFRTFDDIKKYFSYEPGKKIISGHRGTHIAKYPENSIEGFQHVLNHTPAFFEIDPRLTKDSVIVLMHDATLDRTTTGSGKVSDFTWAELQKLYLKDGEGNVTKYKIPTLEQAMDWAKGKTVLNLDKKDVPLERIAALIKRKKAERYMMVTVHTAEQALFYHQQVPELMMSAFVKTEEALKSYENAGVPWNKMIAYIGSDMKPDNQKMYELLHARGVSCMISAAPKYDKLKTLEERAEAYRAIFSEGADVLESDLPIEVSRAIRK</sequence>
<dbReference type="InterPro" id="IPR030395">
    <property type="entry name" value="GP_PDE_dom"/>
</dbReference>
<keyword evidence="4" id="KW-1185">Reference proteome</keyword>
<reference evidence="3 4" key="2">
    <citation type="journal article" date="2011" name="Stand. Genomic Sci.">
        <title>Complete genome sequence of Leadbetterella byssophila type strain (4M15).</title>
        <authorList>
            <person name="Abt B."/>
            <person name="Teshima H."/>
            <person name="Lucas S."/>
            <person name="Lapidus A."/>
            <person name="Del Rio T.G."/>
            <person name="Nolan M."/>
            <person name="Tice H."/>
            <person name="Cheng J.F."/>
            <person name="Pitluck S."/>
            <person name="Liolios K."/>
            <person name="Pagani I."/>
            <person name="Ivanova N."/>
            <person name="Mavromatis K."/>
            <person name="Pati A."/>
            <person name="Tapia R."/>
            <person name="Han C."/>
            <person name="Goodwin L."/>
            <person name="Chen A."/>
            <person name="Palaniappan K."/>
            <person name="Land M."/>
            <person name="Hauser L."/>
            <person name="Chang Y.J."/>
            <person name="Jeffries C.D."/>
            <person name="Rohde M."/>
            <person name="Goker M."/>
            <person name="Tindall B.J."/>
            <person name="Detter J.C."/>
            <person name="Woyke T."/>
            <person name="Bristow J."/>
            <person name="Eisen J.A."/>
            <person name="Markowitz V."/>
            <person name="Hugenholtz P."/>
            <person name="Klenk H.P."/>
            <person name="Kyrpides N.C."/>
        </authorList>
    </citation>
    <scope>NUCLEOTIDE SEQUENCE [LARGE SCALE GENOMIC DNA]</scope>
    <source>
        <strain evidence="4">DSM 17132 / JCM 16389 / KACC 11308 / NBRC 106382 / 4M15</strain>
    </source>
</reference>
<organism evidence="3 4">
    <name type="scientific">Leadbetterella byssophila (strain DSM 17132 / JCM 16389 / KACC 11308 / NBRC 106382 / 4M15)</name>
    <dbReference type="NCBI Taxonomy" id="649349"/>
    <lineage>
        <taxon>Bacteria</taxon>
        <taxon>Pseudomonadati</taxon>
        <taxon>Bacteroidota</taxon>
        <taxon>Cytophagia</taxon>
        <taxon>Cytophagales</taxon>
        <taxon>Leadbetterellaceae</taxon>
        <taxon>Leadbetterella</taxon>
    </lineage>
</organism>
<dbReference type="PANTHER" id="PTHR46320:SF1">
    <property type="entry name" value="GLYCEROPHOSPHODIESTER PHOSPHODIESTERASE 1"/>
    <property type="match status" value="1"/>
</dbReference>
<dbReference type="CDD" id="cd08566">
    <property type="entry name" value="GDPD_AtGDE_like"/>
    <property type="match status" value="1"/>
</dbReference>
<dbReference type="Gene3D" id="3.20.20.190">
    <property type="entry name" value="Phosphatidylinositol (PI) phosphodiesterase"/>
    <property type="match status" value="1"/>
</dbReference>
<keyword evidence="1" id="KW-0732">Signal</keyword>
<dbReference type="Pfam" id="PF03009">
    <property type="entry name" value="GDPD"/>
    <property type="match status" value="1"/>
</dbReference>
<feature type="chain" id="PRO_5003185876" evidence="1">
    <location>
        <begin position="19"/>
        <end position="287"/>
    </location>
</feature>
<evidence type="ECO:0000256" key="1">
    <source>
        <dbReference type="SAM" id="SignalP"/>
    </source>
</evidence>
<dbReference type="InterPro" id="IPR017946">
    <property type="entry name" value="PLC-like_Pdiesterase_TIM-brl"/>
</dbReference>
<proteinExistence type="predicted"/>
<gene>
    <name evidence="3" type="ordered locus">Lbys_0368</name>
</gene>
<evidence type="ECO:0000313" key="3">
    <source>
        <dbReference type="EMBL" id="ADQ16146.1"/>
    </source>
</evidence>
<reference key="1">
    <citation type="submission" date="2010-11" db="EMBL/GenBank/DDBJ databases">
        <title>The complete genome of Leadbetterella byssophila DSM 17132.</title>
        <authorList>
            <consortium name="US DOE Joint Genome Institute (JGI-PGF)"/>
            <person name="Lucas S."/>
            <person name="Copeland A."/>
            <person name="Lapidus A."/>
            <person name="Glavina del Rio T."/>
            <person name="Dalin E."/>
            <person name="Tice H."/>
            <person name="Bruce D."/>
            <person name="Goodwin L."/>
            <person name="Pitluck S."/>
            <person name="Kyrpides N."/>
            <person name="Mavromatis K."/>
            <person name="Ivanova N."/>
            <person name="Teshima H."/>
            <person name="Brettin T."/>
            <person name="Detter J.C."/>
            <person name="Han C."/>
            <person name="Tapia R."/>
            <person name="Land M."/>
            <person name="Hauser L."/>
            <person name="Markowitz V."/>
            <person name="Cheng J.-F."/>
            <person name="Hugenholtz P."/>
            <person name="Woyke T."/>
            <person name="Wu D."/>
            <person name="Tindall B."/>
            <person name="Pomrenke H.G."/>
            <person name="Brambilla E."/>
            <person name="Klenk H.-P."/>
            <person name="Eisen J.A."/>
        </authorList>
    </citation>
    <scope>NUCLEOTIDE SEQUENCE [LARGE SCALE GENOMIC DNA]</scope>
    <source>
        <strain>DSM 17132</strain>
    </source>
</reference>
<dbReference type="GO" id="GO:0005886">
    <property type="term" value="C:plasma membrane"/>
    <property type="evidence" value="ECO:0007669"/>
    <property type="project" value="TreeGrafter"/>
</dbReference>
<dbReference type="PROSITE" id="PS51704">
    <property type="entry name" value="GP_PDE"/>
    <property type="match status" value="1"/>
</dbReference>
<dbReference type="KEGG" id="lby:Lbys_0368"/>
<dbReference type="GO" id="GO:0006580">
    <property type="term" value="P:ethanolamine metabolic process"/>
    <property type="evidence" value="ECO:0007669"/>
    <property type="project" value="TreeGrafter"/>
</dbReference>
<feature type="signal peptide" evidence="1">
    <location>
        <begin position="1"/>
        <end position="18"/>
    </location>
</feature>
<dbReference type="OrthoDB" id="384721at2"/>
<dbReference type="GO" id="GO:0006644">
    <property type="term" value="P:phospholipid metabolic process"/>
    <property type="evidence" value="ECO:0007669"/>
    <property type="project" value="TreeGrafter"/>
</dbReference>
<accession>E4RW03</accession>
<evidence type="ECO:0000259" key="2">
    <source>
        <dbReference type="PROSITE" id="PS51704"/>
    </source>
</evidence>
<feature type="domain" description="GP-PDE" evidence="2">
    <location>
        <begin position="42"/>
        <end position="285"/>
    </location>
</feature>
<dbReference type="SUPFAM" id="SSF51695">
    <property type="entry name" value="PLC-like phosphodiesterases"/>
    <property type="match status" value="1"/>
</dbReference>
<name>E4RW03_LEAB4</name>
<dbReference type="EMBL" id="CP002305">
    <property type="protein sequence ID" value="ADQ16146.1"/>
    <property type="molecule type" value="Genomic_DNA"/>
</dbReference>
<evidence type="ECO:0000313" key="4">
    <source>
        <dbReference type="Proteomes" id="UP000007435"/>
    </source>
</evidence>
<dbReference type="HOGENOM" id="CLU_030006_9_0_10"/>
<dbReference type="STRING" id="649349.Lbys_0368"/>
<dbReference type="AlphaFoldDB" id="E4RW03"/>